<evidence type="ECO:0000313" key="3">
    <source>
        <dbReference type="Proteomes" id="UP000299102"/>
    </source>
</evidence>
<feature type="region of interest" description="Disordered" evidence="1">
    <location>
        <begin position="88"/>
        <end position="124"/>
    </location>
</feature>
<reference evidence="2 3" key="1">
    <citation type="journal article" date="2019" name="Commun. Biol.">
        <title>The bagworm genome reveals a unique fibroin gene that provides high tensile strength.</title>
        <authorList>
            <person name="Kono N."/>
            <person name="Nakamura H."/>
            <person name="Ohtoshi R."/>
            <person name="Tomita M."/>
            <person name="Numata K."/>
            <person name="Arakawa K."/>
        </authorList>
    </citation>
    <scope>NUCLEOTIDE SEQUENCE [LARGE SCALE GENOMIC DNA]</scope>
</reference>
<dbReference type="AlphaFoldDB" id="A0A4C1YF15"/>
<evidence type="ECO:0000256" key="1">
    <source>
        <dbReference type="SAM" id="MobiDB-lite"/>
    </source>
</evidence>
<evidence type="ECO:0000313" key="2">
    <source>
        <dbReference type="EMBL" id="GBP73392.1"/>
    </source>
</evidence>
<dbReference type="EMBL" id="BGZK01001172">
    <property type="protein sequence ID" value="GBP73392.1"/>
    <property type="molecule type" value="Genomic_DNA"/>
</dbReference>
<name>A0A4C1YF15_EUMVA</name>
<protein>
    <submittedName>
        <fullName evidence="2">Uncharacterized protein</fullName>
    </submittedName>
</protein>
<keyword evidence="3" id="KW-1185">Reference proteome</keyword>
<accession>A0A4C1YF15</accession>
<comment type="caution">
    <text evidence="2">The sequence shown here is derived from an EMBL/GenBank/DDBJ whole genome shotgun (WGS) entry which is preliminary data.</text>
</comment>
<proteinExistence type="predicted"/>
<sequence length="124" mass="14017">MFERLQDTKSVHPVAHALPALPAPLTPPSMTIRATGEYIITAASRHPQPQILCVAENCTQIAIGGRTLVIKMVMMLFLRRYVAPTKQEWHRADQEGGVRPQSSLSFARPEPPMSHRRKARRQRQ</sequence>
<feature type="compositionally biased region" description="Basic residues" evidence="1">
    <location>
        <begin position="114"/>
        <end position="124"/>
    </location>
</feature>
<organism evidence="2 3">
    <name type="scientific">Eumeta variegata</name>
    <name type="common">Bagworm moth</name>
    <name type="synonym">Eumeta japonica</name>
    <dbReference type="NCBI Taxonomy" id="151549"/>
    <lineage>
        <taxon>Eukaryota</taxon>
        <taxon>Metazoa</taxon>
        <taxon>Ecdysozoa</taxon>
        <taxon>Arthropoda</taxon>
        <taxon>Hexapoda</taxon>
        <taxon>Insecta</taxon>
        <taxon>Pterygota</taxon>
        <taxon>Neoptera</taxon>
        <taxon>Endopterygota</taxon>
        <taxon>Lepidoptera</taxon>
        <taxon>Glossata</taxon>
        <taxon>Ditrysia</taxon>
        <taxon>Tineoidea</taxon>
        <taxon>Psychidae</taxon>
        <taxon>Oiketicinae</taxon>
        <taxon>Eumeta</taxon>
    </lineage>
</organism>
<gene>
    <name evidence="2" type="ORF">EVAR_21348_1</name>
</gene>
<dbReference type="Proteomes" id="UP000299102">
    <property type="component" value="Unassembled WGS sequence"/>
</dbReference>